<sequence>MNNLLKDYSEVKNLADLVSYYLILMWFTPKLELDIRFLLLEDRIRHHVFEIKMNNLLKDN</sequence>
<name>A0ACC0WKE5_9STRA</name>
<proteinExistence type="predicted"/>
<evidence type="ECO:0000313" key="1">
    <source>
        <dbReference type="EMBL" id="KAI9918553.1"/>
    </source>
</evidence>
<protein>
    <submittedName>
        <fullName evidence="1">Uncharacterized protein</fullName>
    </submittedName>
</protein>
<evidence type="ECO:0000313" key="2">
    <source>
        <dbReference type="Proteomes" id="UP001163321"/>
    </source>
</evidence>
<keyword evidence="2" id="KW-1185">Reference proteome</keyword>
<comment type="caution">
    <text evidence="1">The sequence shown here is derived from an EMBL/GenBank/DDBJ whole genome shotgun (WGS) entry which is preliminary data.</text>
</comment>
<gene>
    <name evidence="1" type="ORF">PsorP6_011604</name>
</gene>
<dbReference type="Proteomes" id="UP001163321">
    <property type="component" value="Chromosome 12"/>
</dbReference>
<reference evidence="1 2" key="1">
    <citation type="journal article" date="2022" name="bioRxiv">
        <title>The genome of the oomycete Peronosclerospora sorghi, a cosmopolitan pathogen of maize and sorghum, is inflated with dispersed pseudogenes.</title>
        <authorList>
            <person name="Fletcher K."/>
            <person name="Martin F."/>
            <person name="Isakeit T."/>
            <person name="Cavanaugh K."/>
            <person name="Magill C."/>
            <person name="Michelmore R."/>
        </authorList>
    </citation>
    <scope>NUCLEOTIDE SEQUENCE [LARGE SCALE GENOMIC DNA]</scope>
    <source>
        <strain evidence="1">P6</strain>
    </source>
</reference>
<accession>A0ACC0WKE5</accession>
<organism evidence="1 2">
    <name type="scientific">Peronosclerospora sorghi</name>
    <dbReference type="NCBI Taxonomy" id="230839"/>
    <lineage>
        <taxon>Eukaryota</taxon>
        <taxon>Sar</taxon>
        <taxon>Stramenopiles</taxon>
        <taxon>Oomycota</taxon>
        <taxon>Peronosporomycetes</taxon>
        <taxon>Peronosporales</taxon>
        <taxon>Peronosporaceae</taxon>
        <taxon>Peronosclerospora</taxon>
    </lineage>
</organism>
<dbReference type="EMBL" id="CM047591">
    <property type="protein sequence ID" value="KAI9918553.1"/>
    <property type="molecule type" value="Genomic_DNA"/>
</dbReference>